<comment type="caution">
    <text evidence="1">The sequence shown here is derived from an EMBL/GenBank/DDBJ whole genome shotgun (WGS) entry which is preliminary data.</text>
</comment>
<gene>
    <name evidence="1" type="ORF">TNCT_409061</name>
</gene>
<evidence type="ECO:0000313" key="1">
    <source>
        <dbReference type="EMBL" id="GFR18384.1"/>
    </source>
</evidence>
<name>A0A8X6LSJ8_TRICU</name>
<dbReference type="Proteomes" id="UP000887116">
    <property type="component" value="Unassembled WGS sequence"/>
</dbReference>
<proteinExistence type="predicted"/>
<sequence>MGKGGNRSVFFDEAERRCEESKVKKIKILEMSLLSRYFRDGSCPVPDSRTSSNKDFQDRSLHSFYRGIPSALSSLFYSDVIKSAETNNSTREEKMRFHFSRRVNVQNVILIGLLSSRRFFFKFLNILLDFLTI</sequence>
<protein>
    <submittedName>
        <fullName evidence="1">Uncharacterized protein</fullName>
    </submittedName>
</protein>
<evidence type="ECO:0000313" key="2">
    <source>
        <dbReference type="Proteomes" id="UP000887116"/>
    </source>
</evidence>
<organism evidence="1 2">
    <name type="scientific">Trichonephila clavata</name>
    <name type="common">Joro spider</name>
    <name type="synonym">Nephila clavata</name>
    <dbReference type="NCBI Taxonomy" id="2740835"/>
    <lineage>
        <taxon>Eukaryota</taxon>
        <taxon>Metazoa</taxon>
        <taxon>Ecdysozoa</taxon>
        <taxon>Arthropoda</taxon>
        <taxon>Chelicerata</taxon>
        <taxon>Arachnida</taxon>
        <taxon>Araneae</taxon>
        <taxon>Araneomorphae</taxon>
        <taxon>Entelegynae</taxon>
        <taxon>Araneoidea</taxon>
        <taxon>Nephilidae</taxon>
        <taxon>Trichonephila</taxon>
    </lineage>
</organism>
<dbReference type="AlphaFoldDB" id="A0A8X6LSJ8"/>
<dbReference type="EMBL" id="BMAO01037529">
    <property type="protein sequence ID" value="GFR18384.1"/>
    <property type="molecule type" value="Genomic_DNA"/>
</dbReference>
<reference evidence="1" key="1">
    <citation type="submission" date="2020-07" db="EMBL/GenBank/DDBJ databases">
        <title>Multicomponent nature underlies the extraordinary mechanical properties of spider dragline silk.</title>
        <authorList>
            <person name="Kono N."/>
            <person name="Nakamura H."/>
            <person name="Mori M."/>
            <person name="Yoshida Y."/>
            <person name="Ohtoshi R."/>
            <person name="Malay A.D."/>
            <person name="Moran D.A.P."/>
            <person name="Tomita M."/>
            <person name="Numata K."/>
            <person name="Arakawa K."/>
        </authorList>
    </citation>
    <scope>NUCLEOTIDE SEQUENCE</scope>
</reference>
<keyword evidence="2" id="KW-1185">Reference proteome</keyword>
<accession>A0A8X6LSJ8</accession>